<sequence length="266" mass="31083">LEEISNANITTSGSNSHSITLSPVVYLLINLSNTENELLERYLREKNYASLKELIDQKKAEFLQISNKPIGSSAAKEAAEDFETDAFLETPSVPLNFTQEQFEYAQAYHVKSNQIFSKSSEKYECYANEPTCVRALLDRCNVDELQELQRASDDDDLIMITDLIKDKLDDDPDLYIEYDKWTNANDVPEALKEITRGLSQAQRRAMEKLRRLKLTDKIKDFYRENIEKASSPKQEQIEMFFRRMNKTFARCYNPIIKKENDWRDFR</sequence>
<dbReference type="AlphaFoldDB" id="A0A183E2Y1"/>
<evidence type="ECO:0000313" key="1">
    <source>
        <dbReference type="WBParaSite" id="GPUH_0001534201-mRNA-1"/>
    </source>
</evidence>
<accession>A0A183E2Y1</accession>
<reference evidence="1" key="1">
    <citation type="submission" date="2016-06" db="UniProtKB">
        <authorList>
            <consortium name="WormBaseParasite"/>
        </authorList>
    </citation>
    <scope>IDENTIFICATION</scope>
</reference>
<organism evidence="1">
    <name type="scientific">Gongylonema pulchrum</name>
    <dbReference type="NCBI Taxonomy" id="637853"/>
    <lineage>
        <taxon>Eukaryota</taxon>
        <taxon>Metazoa</taxon>
        <taxon>Ecdysozoa</taxon>
        <taxon>Nematoda</taxon>
        <taxon>Chromadorea</taxon>
        <taxon>Rhabditida</taxon>
        <taxon>Spirurina</taxon>
        <taxon>Spiruromorpha</taxon>
        <taxon>Spiruroidea</taxon>
        <taxon>Gongylonematidae</taxon>
        <taxon>Gongylonema</taxon>
    </lineage>
</organism>
<proteinExistence type="predicted"/>
<dbReference type="WBParaSite" id="GPUH_0001534201-mRNA-1">
    <property type="protein sequence ID" value="GPUH_0001534201-mRNA-1"/>
    <property type="gene ID" value="GPUH_0001534201"/>
</dbReference>
<name>A0A183E2Y1_9BILA</name>
<protein>
    <submittedName>
        <fullName evidence="1">RNA polymerase sigma factor</fullName>
    </submittedName>
</protein>